<reference evidence="2 3" key="1">
    <citation type="submission" date="2014-04" db="EMBL/GenBank/DDBJ databases">
        <authorList>
            <consortium name="DOE Joint Genome Institute"/>
            <person name="Kuo A."/>
            <person name="Kohler A."/>
            <person name="Costa M.D."/>
            <person name="Nagy L.G."/>
            <person name="Floudas D."/>
            <person name="Copeland A."/>
            <person name="Barry K.W."/>
            <person name="Cichocki N."/>
            <person name="Veneault-Fourrey C."/>
            <person name="LaButti K."/>
            <person name="Lindquist E.A."/>
            <person name="Lipzen A."/>
            <person name="Lundell T."/>
            <person name="Morin E."/>
            <person name="Murat C."/>
            <person name="Sun H."/>
            <person name="Tunlid A."/>
            <person name="Henrissat B."/>
            <person name="Grigoriev I.V."/>
            <person name="Hibbett D.S."/>
            <person name="Martin F."/>
            <person name="Nordberg H.P."/>
            <person name="Cantor M.N."/>
            <person name="Hua S.X."/>
        </authorList>
    </citation>
    <scope>NUCLEOTIDE SEQUENCE [LARGE SCALE GENOMIC DNA]</scope>
    <source>
        <strain evidence="2 3">441</strain>
    </source>
</reference>
<name>A0A0C9YF53_9AGAM</name>
<protein>
    <submittedName>
        <fullName evidence="2">Uncharacterized protein</fullName>
    </submittedName>
</protein>
<dbReference type="AlphaFoldDB" id="A0A0C9YF53"/>
<dbReference type="EMBL" id="KN834076">
    <property type="protein sequence ID" value="KIK12504.1"/>
    <property type="molecule type" value="Genomic_DNA"/>
</dbReference>
<feature type="region of interest" description="Disordered" evidence="1">
    <location>
        <begin position="30"/>
        <end position="53"/>
    </location>
</feature>
<sequence>MRRKSILQDPNHCRILRLCKQNEEKYFRHARLQHSSKESVSELRSPKFAEGQS</sequence>
<organism evidence="2 3">
    <name type="scientific">Pisolithus microcarpus 441</name>
    <dbReference type="NCBI Taxonomy" id="765257"/>
    <lineage>
        <taxon>Eukaryota</taxon>
        <taxon>Fungi</taxon>
        <taxon>Dikarya</taxon>
        <taxon>Basidiomycota</taxon>
        <taxon>Agaricomycotina</taxon>
        <taxon>Agaricomycetes</taxon>
        <taxon>Agaricomycetidae</taxon>
        <taxon>Boletales</taxon>
        <taxon>Sclerodermatineae</taxon>
        <taxon>Pisolithaceae</taxon>
        <taxon>Pisolithus</taxon>
    </lineage>
</organism>
<accession>A0A0C9YF53</accession>
<dbReference type="Proteomes" id="UP000054018">
    <property type="component" value="Unassembled WGS sequence"/>
</dbReference>
<gene>
    <name evidence="2" type="ORF">PISMIDRAFT_18698</name>
</gene>
<dbReference type="HOGENOM" id="CLU_209942_0_0_1"/>
<proteinExistence type="predicted"/>
<keyword evidence="3" id="KW-1185">Reference proteome</keyword>
<feature type="compositionally biased region" description="Basic and acidic residues" evidence="1">
    <location>
        <begin position="35"/>
        <end position="47"/>
    </location>
</feature>
<evidence type="ECO:0000313" key="2">
    <source>
        <dbReference type="EMBL" id="KIK12504.1"/>
    </source>
</evidence>
<reference evidence="3" key="2">
    <citation type="submission" date="2015-01" db="EMBL/GenBank/DDBJ databases">
        <title>Evolutionary Origins and Diversification of the Mycorrhizal Mutualists.</title>
        <authorList>
            <consortium name="DOE Joint Genome Institute"/>
            <consortium name="Mycorrhizal Genomics Consortium"/>
            <person name="Kohler A."/>
            <person name="Kuo A."/>
            <person name="Nagy L.G."/>
            <person name="Floudas D."/>
            <person name="Copeland A."/>
            <person name="Barry K.W."/>
            <person name="Cichocki N."/>
            <person name="Veneault-Fourrey C."/>
            <person name="LaButti K."/>
            <person name="Lindquist E.A."/>
            <person name="Lipzen A."/>
            <person name="Lundell T."/>
            <person name="Morin E."/>
            <person name="Murat C."/>
            <person name="Riley R."/>
            <person name="Ohm R."/>
            <person name="Sun H."/>
            <person name="Tunlid A."/>
            <person name="Henrissat B."/>
            <person name="Grigoriev I.V."/>
            <person name="Hibbett D.S."/>
            <person name="Martin F."/>
        </authorList>
    </citation>
    <scope>NUCLEOTIDE SEQUENCE [LARGE SCALE GENOMIC DNA]</scope>
    <source>
        <strain evidence="3">441</strain>
    </source>
</reference>
<evidence type="ECO:0000256" key="1">
    <source>
        <dbReference type="SAM" id="MobiDB-lite"/>
    </source>
</evidence>
<evidence type="ECO:0000313" key="3">
    <source>
        <dbReference type="Proteomes" id="UP000054018"/>
    </source>
</evidence>